<gene>
    <name evidence="1" type="ORF">T01_7592</name>
</gene>
<dbReference type="InParanoid" id="A0A0V1B5M8"/>
<dbReference type="AlphaFoldDB" id="A0A0V1B5M8"/>
<proteinExistence type="predicted"/>
<evidence type="ECO:0000313" key="2">
    <source>
        <dbReference type="Proteomes" id="UP000054776"/>
    </source>
</evidence>
<dbReference type="EMBL" id="JYDH01000101">
    <property type="protein sequence ID" value="KRY32265.1"/>
    <property type="molecule type" value="Genomic_DNA"/>
</dbReference>
<keyword evidence="2" id="KW-1185">Reference proteome</keyword>
<sequence length="64" mass="7198">MISAINFVLIKGLFLVENTDVSDKKISLENCKISWAIDLVVFAKIGERDGRFRDKFSPSNFTGC</sequence>
<protein>
    <submittedName>
        <fullName evidence="1">Uncharacterized protein</fullName>
    </submittedName>
</protein>
<dbReference type="Proteomes" id="UP000054776">
    <property type="component" value="Unassembled WGS sequence"/>
</dbReference>
<evidence type="ECO:0000313" key="1">
    <source>
        <dbReference type="EMBL" id="KRY32265.1"/>
    </source>
</evidence>
<reference evidence="1 2" key="1">
    <citation type="submission" date="2015-01" db="EMBL/GenBank/DDBJ databases">
        <title>Evolution of Trichinella species and genotypes.</title>
        <authorList>
            <person name="Korhonen P.K."/>
            <person name="Edoardo P."/>
            <person name="Giuseppe L.R."/>
            <person name="Gasser R.B."/>
        </authorList>
    </citation>
    <scope>NUCLEOTIDE SEQUENCE [LARGE SCALE GENOMIC DNA]</scope>
    <source>
        <strain evidence="1">ISS3</strain>
    </source>
</reference>
<name>A0A0V1B5M8_TRISP</name>
<comment type="caution">
    <text evidence="1">The sequence shown here is derived from an EMBL/GenBank/DDBJ whole genome shotgun (WGS) entry which is preliminary data.</text>
</comment>
<organism evidence="1 2">
    <name type="scientific">Trichinella spiralis</name>
    <name type="common">Trichina worm</name>
    <dbReference type="NCBI Taxonomy" id="6334"/>
    <lineage>
        <taxon>Eukaryota</taxon>
        <taxon>Metazoa</taxon>
        <taxon>Ecdysozoa</taxon>
        <taxon>Nematoda</taxon>
        <taxon>Enoplea</taxon>
        <taxon>Dorylaimia</taxon>
        <taxon>Trichinellida</taxon>
        <taxon>Trichinellidae</taxon>
        <taxon>Trichinella</taxon>
    </lineage>
</organism>
<accession>A0A0V1B5M8</accession>